<dbReference type="RefSeq" id="WP_169364219.1">
    <property type="nucleotide sequence ID" value="NZ_JAAVJL010000001.1"/>
</dbReference>
<dbReference type="CDD" id="cd17932">
    <property type="entry name" value="DEXQc_UvrD"/>
    <property type="match status" value="1"/>
</dbReference>
<keyword evidence="7" id="KW-0413">Isomerase</keyword>
<gene>
    <name evidence="14" type="ORF">HC246_15795</name>
</gene>
<dbReference type="PANTHER" id="PTHR11070">
    <property type="entry name" value="UVRD / RECB / PCRA DNA HELICASE FAMILY MEMBER"/>
    <property type="match status" value="1"/>
</dbReference>
<evidence type="ECO:0000256" key="3">
    <source>
        <dbReference type="ARBA" id="ARBA00022801"/>
    </source>
</evidence>
<keyword evidence="5 11" id="KW-0067">ATP-binding</keyword>
<protein>
    <recommendedName>
        <fullName evidence="9">DNA 3'-5' helicase</fullName>
        <ecNumber evidence="9">5.6.2.4</ecNumber>
    </recommendedName>
</protein>
<keyword evidence="3 11" id="KW-0378">Hydrolase</keyword>
<keyword evidence="6" id="KW-0238">DNA-binding</keyword>
<evidence type="ECO:0000259" key="12">
    <source>
        <dbReference type="PROSITE" id="PS51198"/>
    </source>
</evidence>
<dbReference type="Gene3D" id="1.10.10.160">
    <property type="match status" value="1"/>
</dbReference>
<dbReference type="PANTHER" id="PTHR11070:SF2">
    <property type="entry name" value="ATP-DEPENDENT DNA HELICASE SRS2"/>
    <property type="match status" value="1"/>
</dbReference>
<dbReference type="Pfam" id="PF00580">
    <property type="entry name" value="UvrD-helicase"/>
    <property type="match status" value="1"/>
</dbReference>
<accession>A0ABX1LVA4</accession>
<proteinExistence type="inferred from homology"/>
<evidence type="ECO:0000313" key="15">
    <source>
        <dbReference type="Proteomes" id="UP000738376"/>
    </source>
</evidence>
<reference evidence="14 15" key="1">
    <citation type="submission" date="2020-03" db="EMBL/GenBank/DDBJ databases">
        <title>Draft Genome Sequence of 2-Methylisoborneol Producing Pseudanabaena yagii Strain GIHE-NHR1 Isolated from North Han River in South Korea.</title>
        <authorList>
            <person name="Jeong J."/>
        </authorList>
    </citation>
    <scope>NUCLEOTIDE SEQUENCE [LARGE SCALE GENOMIC DNA]</scope>
    <source>
        <strain evidence="14 15">GIHE-NHR1</strain>
    </source>
</reference>
<feature type="domain" description="UvrD-like helicase C-terminal" evidence="13">
    <location>
        <begin position="352"/>
        <end position="627"/>
    </location>
</feature>
<dbReference type="InterPro" id="IPR014017">
    <property type="entry name" value="DNA_helicase_UvrD-like_C"/>
</dbReference>
<dbReference type="Gene3D" id="1.10.486.10">
    <property type="entry name" value="PCRA, domain 4"/>
    <property type="match status" value="1"/>
</dbReference>
<evidence type="ECO:0000313" key="14">
    <source>
        <dbReference type="EMBL" id="NMF59440.1"/>
    </source>
</evidence>
<dbReference type="EMBL" id="JAAVJL010000001">
    <property type="protein sequence ID" value="NMF59440.1"/>
    <property type="molecule type" value="Genomic_DNA"/>
</dbReference>
<evidence type="ECO:0000256" key="1">
    <source>
        <dbReference type="ARBA" id="ARBA00009922"/>
    </source>
</evidence>
<organism evidence="14 15">
    <name type="scientific">Pseudanabaena yagii GIHE-NHR1</name>
    <dbReference type="NCBI Taxonomy" id="2722753"/>
    <lineage>
        <taxon>Bacteria</taxon>
        <taxon>Bacillati</taxon>
        <taxon>Cyanobacteriota</taxon>
        <taxon>Cyanophyceae</taxon>
        <taxon>Pseudanabaenales</taxon>
        <taxon>Pseudanabaenaceae</taxon>
        <taxon>Pseudanabaena</taxon>
        <taxon>Pseudanabaena yagii</taxon>
    </lineage>
</organism>
<feature type="binding site" evidence="11">
    <location>
        <begin position="55"/>
        <end position="62"/>
    </location>
    <ligand>
        <name>ATP</name>
        <dbReference type="ChEBI" id="CHEBI:30616"/>
    </ligand>
</feature>
<dbReference type="PROSITE" id="PS51217">
    <property type="entry name" value="UVRD_HELICASE_CTER"/>
    <property type="match status" value="1"/>
</dbReference>
<dbReference type="Proteomes" id="UP000738376">
    <property type="component" value="Unassembled WGS sequence"/>
</dbReference>
<dbReference type="GO" id="GO:0004386">
    <property type="term" value="F:helicase activity"/>
    <property type="evidence" value="ECO:0007669"/>
    <property type="project" value="UniProtKB-KW"/>
</dbReference>
<dbReference type="Gene3D" id="3.40.50.300">
    <property type="entry name" value="P-loop containing nucleotide triphosphate hydrolases"/>
    <property type="match status" value="2"/>
</dbReference>
<sequence>MIRTGDVRILARAFMQDLTNTLIAENRDRVQAQFSLDESQEQVVESQAKFMRVVAPAGSGKTQTLTAKAVNVLANNPNARILCLTFTNAAAKEIQDRIAKKIPSSSNLSIKVSTLNAFGYDLLKSIDQSLQIAAPNGKGLGRAMNLIKIIMEQSNIWRDKVNPKLCSPILELTNMMKSLGFNHQHEVEDLQSHYDLVRALGMSQLIEKLVEDIGINGDFKNVFVNLWMPFWKNLSDKLWESKLITLEDQKYWAMTQLANSPQAQGWLRIKQFSHVFVDEFQDINLLDLFLISQIVHLSNASLVIVGDDDQCIYEWRGCTSVFIQKPEMSFGQILHGNTFETITLEKNYRCPQNIVTHSEKLINHNTSRIPKRMIPVSAESANIRVVSVPAAYITLNIVDELIADIVEKYPKHTVAIVGRKKCQLIPIQILLTKREIKFSIDTDLNVFAGEAFKDFRRFLSLPSVYTKSRSIRENVGDMMALLKRVQRTPLSKVEKQEIEEWLMQHQPESLQSAVDMFGDYLGKFKKGYVNPRDVSIRLKSFLEKFSVVACVKVASDVFIGFQKDFVRSKDDIFYSDPPFSHLADLAVNYEKDFQLFLQDIDRAIERSTANDSREAKVELMTALRTKGREFDTVIVLDVNDGIFPNKMAKDAGRIEEERRLFYVTVTRTKNNLLLFDSGRIQGQRLNISPFIDEMDLPNSSRLSHPQVDRISRELLDQLRV</sequence>
<comment type="catalytic activity">
    <reaction evidence="8">
        <text>Couples ATP hydrolysis with the unwinding of duplex DNA by translocating in the 3'-5' direction.</text>
        <dbReference type="EC" id="5.6.2.4"/>
    </reaction>
</comment>
<dbReference type="Pfam" id="PF13361">
    <property type="entry name" value="UvrD_C"/>
    <property type="match status" value="1"/>
</dbReference>
<name>A0ABX1LVA4_9CYAN</name>
<comment type="similarity">
    <text evidence="1">Belongs to the helicase family. UvrD subfamily.</text>
</comment>
<evidence type="ECO:0000259" key="13">
    <source>
        <dbReference type="PROSITE" id="PS51217"/>
    </source>
</evidence>
<evidence type="ECO:0000256" key="11">
    <source>
        <dbReference type="PROSITE-ProRule" id="PRU00560"/>
    </source>
</evidence>
<evidence type="ECO:0000256" key="7">
    <source>
        <dbReference type="ARBA" id="ARBA00023235"/>
    </source>
</evidence>
<keyword evidence="4 11" id="KW-0347">Helicase</keyword>
<dbReference type="PROSITE" id="PS51198">
    <property type="entry name" value="UVRD_HELICASE_ATP_BIND"/>
    <property type="match status" value="1"/>
</dbReference>
<evidence type="ECO:0000256" key="4">
    <source>
        <dbReference type="ARBA" id="ARBA00022806"/>
    </source>
</evidence>
<evidence type="ECO:0000256" key="6">
    <source>
        <dbReference type="ARBA" id="ARBA00023125"/>
    </source>
</evidence>
<dbReference type="InterPro" id="IPR014016">
    <property type="entry name" value="UvrD-like_ATP-bd"/>
</dbReference>
<keyword evidence="2 11" id="KW-0547">Nucleotide-binding</keyword>
<dbReference type="SUPFAM" id="SSF52540">
    <property type="entry name" value="P-loop containing nucleoside triphosphate hydrolases"/>
    <property type="match status" value="1"/>
</dbReference>
<evidence type="ECO:0000256" key="5">
    <source>
        <dbReference type="ARBA" id="ARBA00022840"/>
    </source>
</evidence>
<dbReference type="InterPro" id="IPR013986">
    <property type="entry name" value="DExx_box_DNA_helicase_dom_sf"/>
</dbReference>
<dbReference type="InterPro" id="IPR027417">
    <property type="entry name" value="P-loop_NTPase"/>
</dbReference>
<evidence type="ECO:0000256" key="2">
    <source>
        <dbReference type="ARBA" id="ARBA00022741"/>
    </source>
</evidence>
<dbReference type="EC" id="5.6.2.4" evidence="9"/>
<keyword evidence="15" id="KW-1185">Reference proteome</keyword>
<dbReference type="InterPro" id="IPR000212">
    <property type="entry name" value="DNA_helicase_UvrD/REP"/>
</dbReference>
<evidence type="ECO:0000256" key="9">
    <source>
        <dbReference type="ARBA" id="ARBA00034808"/>
    </source>
</evidence>
<comment type="caution">
    <text evidence="14">The sequence shown here is derived from an EMBL/GenBank/DDBJ whole genome shotgun (WGS) entry which is preliminary data.</text>
</comment>
<evidence type="ECO:0000256" key="10">
    <source>
        <dbReference type="ARBA" id="ARBA00048988"/>
    </source>
</evidence>
<feature type="domain" description="UvrD-like helicase ATP-binding" evidence="12">
    <location>
        <begin position="34"/>
        <end position="351"/>
    </location>
</feature>
<comment type="catalytic activity">
    <reaction evidence="10">
        <text>ATP + H2O = ADP + phosphate + H(+)</text>
        <dbReference type="Rhea" id="RHEA:13065"/>
        <dbReference type="ChEBI" id="CHEBI:15377"/>
        <dbReference type="ChEBI" id="CHEBI:15378"/>
        <dbReference type="ChEBI" id="CHEBI:30616"/>
        <dbReference type="ChEBI" id="CHEBI:43474"/>
        <dbReference type="ChEBI" id="CHEBI:456216"/>
        <dbReference type="EC" id="5.6.2.4"/>
    </reaction>
</comment>
<evidence type="ECO:0000256" key="8">
    <source>
        <dbReference type="ARBA" id="ARBA00034617"/>
    </source>
</evidence>